<dbReference type="GeneID" id="94376335"/>
<gene>
    <name evidence="1" type="ORF">KWG56_13695</name>
</gene>
<dbReference type="EMBL" id="CP080034">
    <property type="protein sequence ID" value="QYC09628.1"/>
    <property type="molecule type" value="Genomic_DNA"/>
</dbReference>
<dbReference type="Proteomes" id="UP000824334">
    <property type="component" value="Chromosome"/>
</dbReference>
<sequence length="185" mass="20421">MSGALAPVQRALEVQTGRYRVVAGWRARRAQAAAFCGGLRIAASEGETLEAAVGEIDARLEAHRLALFAHRQQTGRPSPVEYREALAVLPEPLAEPALRLLKAHARLAGAPVDIDELARRAGLGRQEAWTAYRRLGRRLFTELQWSRLRRDPAPRYVLEAFADCATRPDGGLDIRLKPEILEALS</sequence>
<dbReference type="RefSeq" id="WP_219355184.1">
    <property type="nucleotide sequence ID" value="NZ_CP080034.1"/>
</dbReference>
<organism evidence="1 2">
    <name type="scientific">Brevundimonas nasdae</name>
    <dbReference type="NCBI Taxonomy" id="172043"/>
    <lineage>
        <taxon>Bacteria</taxon>
        <taxon>Pseudomonadati</taxon>
        <taxon>Pseudomonadota</taxon>
        <taxon>Alphaproteobacteria</taxon>
        <taxon>Caulobacterales</taxon>
        <taxon>Caulobacteraceae</taxon>
        <taxon>Brevundimonas</taxon>
    </lineage>
</organism>
<evidence type="ECO:0000313" key="2">
    <source>
        <dbReference type="Proteomes" id="UP000824334"/>
    </source>
</evidence>
<accession>A0ABX8THQ6</accession>
<name>A0ABX8THQ6_9CAUL</name>
<proteinExistence type="predicted"/>
<protein>
    <submittedName>
        <fullName evidence="1">Uncharacterized protein</fullName>
    </submittedName>
</protein>
<evidence type="ECO:0000313" key="1">
    <source>
        <dbReference type="EMBL" id="QYC09628.1"/>
    </source>
</evidence>
<keyword evidence="2" id="KW-1185">Reference proteome</keyword>
<reference evidence="1 2" key="1">
    <citation type="submission" date="2021-07" db="EMBL/GenBank/DDBJ databases">
        <title>Isolation and characterization of bacteria from a gold mining with a capacity of golden bioaccumulation.</title>
        <authorList>
            <person name="Yang X.J."/>
        </authorList>
    </citation>
    <scope>NUCLEOTIDE SEQUENCE [LARGE SCALE GENOMIC DNA]</scope>
    <source>
        <strain evidence="1 2">Au29</strain>
    </source>
</reference>